<protein>
    <submittedName>
        <fullName evidence="1">Poly(3-hydroxybutyrate) depolymerase</fullName>
    </submittedName>
</protein>
<dbReference type="AlphaFoldDB" id="A0A974SSK6"/>
<gene>
    <name evidence="1" type="ORF">IWH25_11890</name>
</gene>
<evidence type="ECO:0000313" key="1">
    <source>
        <dbReference type="EMBL" id="QRJ65725.1"/>
    </source>
</evidence>
<sequence>MAVQFEIAHSRTVKGAGIIAGGPFYCAEGKIARALANCMAPSKDAPPPTLADQQRAINEAAKAGKIDPPEHLRRHRAWLFSGGRDQTVNPQVVDALHAFYASLLPGTAIRREQLADAGHAMVSVDDRQANACATSEPPFINRCREFDAAGQLLEHLIGPLQPKARAADGELLAFAQAEFVPGRAIDASMADEAYAYIPKSCRAGGCRIHVAFHGCRQTTKDIGRRFVEGAGYNAWADSNRIAVLYPQIVPRSGPALGSWKVVMNPKGCWDWWGYTGSDYQTREAPQIKAVRRMIDRLQGKPGGNP</sequence>
<dbReference type="KEGG" id="ares:IWH25_11890"/>
<dbReference type="InterPro" id="IPR029058">
    <property type="entry name" value="AB_hydrolase_fold"/>
</dbReference>
<proteinExistence type="predicted"/>
<reference evidence="1" key="1">
    <citation type="submission" date="2020-11" db="EMBL/GenBank/DDBJ databases">
        <title>Azospira restricta DSM 18626 genome sequence.</title>
        <authorList>
            <person name="Moe W.M."/>
        </authorList>
    </citation>
    <scope>NUCLEOTIDE SEQUENCE</scope>
    <source>
        <strain evidence="1">DSM 18626</strain>
    </source>
</reference>
<accession>A0A974SSK6</accession>
<organism evidence="1 2">
    <name type="scientific">Azospira restricta</name>
    <dbReference type="NCBI Taxonomy" id="404405"/>
    <lineage>
        <taxon>Bacteria</taxon>
        <taxon>Pseudomonadati</taxon>
        <taxon>Pseudomonadota</taxon>
        <taxon>Betaproteobacteria</taxon>
        <taxon>Rhodocyclales</taxon>
        <taxon>Rhodocyclaceae</taxon>
        <taxon>Azospira</taxon>
    </lineage>
</organism>
<dbReference type="Gene3D" id="3.40.50.1820">
    <property type="entry name" value="alpha/beta hydrolase"/>
    <property type="match status" value="1"/>
</dbReference>
<keyword evidence="2" id="KW-1185">Reference proteome</keyword>
<name>A0A974SSK6_9RHOO</name>
<dbReference type="PANTHER" id="PTHR42972">
    <property type="entry name" value="TOL-PAL SYSTEM PROTEIN TOLB"/>
    <property type="match status" value="1"/>
</dbReference>
<dbReference type="PANTHER" id="PTHR42972:SF8">
    <property type="entry name" value="POLYHYDROXYBUTYRATE DEPOLYMERASE"/>
    <property type="match status" value="1"/>
</dbReference>
<dbReference type="EMBL" id="CP064781">
    <property type="protein sequence ID" value="QRJ65725.1"/>
    <property type="molecule type" value="Genomic_DNA"/>
</dbReference>
<dbReference type="Proteomes" id="UP000663444">
    <property type="component" value="Chromosome"/>
</dbReference>
<dbReference type="SUPFAM" id="SSF53474">
    <property type="entry name" value="alpha/beta-Hydrolases"/>
    <property type="match status" value="1"/>
</dbReference>
<evidence type="ECO:0000313" key="2">
    <source>
        <dbReference type="Proteomes" id="UP000663444"/>
    </source>
</evidence>